<accession>A0A183TA18</accession>
<gene>
    <name evidence="1" type="ORF">SSLN_LOCUS13316</name>
</gene>
<proteinExistence type="predicted"/>
<reference evidence="1 2" key="2">
    <citation type="submission" date="2018-11" db="EMBL/GenBank/DDBJ databases">
        <authorList>
            <consortium name="Pathogen Informatics"/>
        </authorList>
    </citation>
    <scope>NUCLEOTIDE SEQUENCE [LARGE SCALE GENOMIC DNA]</scope>
    <source>
        <strain evidence="1 2">NST_G2</strain>
    </source>
</reference>
<keyword evidence="2" id="KW-1185">Reference proteome</keyword>
<reference evidence="3" key="1">
    <citation type="submission" date="2016-06" db="UniProtKB">
        <authorList>
            <consortium name="WormBaseParasite"/>
        </authorList>
    </citation>
    <scope>IDENTIFICATION</scope>
</reference>
<organism evidence="3">
    <name type="scientific">Schistocephalus solidus</name>
    <name type="common">Tapeworm</name>
    <dbReference type="NCBI Taxonomy" id="70667"/>
    <lineage>
        <taxon>Eukaryota</taxon>
        <taxon>Metazoa</taxon>
        <taxon>Spiralia</taxon>
        <taxon>Lophotrochozoa</taxon>
        <taxon>Platyhelminthes</taxon>
        <taxon>Cestoda</taxon>
        <taxon>Eucestoda</taxon>
        <taxon>Diphyllobothriidea</taxon>
        <taxon>Diphyllobothriidae</taxon>
        <taxon>Schistocephalus</taxon>
    </lineage>
</organism>
<sequence>MAYESLQPSMTDTTLDEETVVNRAIEGDFGLDRRASFLAFEWHGKNTTEACERFQDIEVGKWGRYRHREVIRVAAAEADVTQTPDGALELDIEVGKWCRYRHREVIRVAAAEADVTQTPDGALEPVNNQEQ</sequence>
<dbReference type="AlphaFoldDB" id="A0A183TA18"/>
<dbReference type="Proteomes" id="UP000275846">
    <property type="component" value="Unassembled WGS sequence"/>
</dbReference>
<evidence type="ECO:0000313" key="3">
    <source>
        <dbReference type="WBParaSite" id="SSLN_0001381901-mRNA-1"/>
    </source>
</evidence>
<name>A0A183TA18_SCHSO</name>
<dbReference type="EMBL" id="UYSU01037988">
    <property type="protein sequence ID" value="VDL99701.1"/>
    <property type="molecule type" value="Genomic_DNA"/>
</dbReference>
<dbReference type="WBParaSite" id="SSLN_0001381901-mRNA-1">
    <property type="protein sequence ID" value="SSLN_0001381901-mRNA-1"/>
    <property type="gene ID" value="SSLN_0001381901"/>
</dbReference>
<evidence type="ECO:0000313" key="2">
    <source>
        <dbReference type="Proteomes" id="UP000275846"/>
    </source>
</evidence>
<evidence type="ECO:0000313" key="1">
    <source>
        <dbReference type="EMBL" id="VDL99701.1"/>
    </source>
</evidence>
<protein>
    <submittedName>
        <fullName evidence="3">Archease domain-containing protein</fullName>
    </submittedName>
</protein>